<organism evidence="1 2">
    <name type="scientific">Ancylostoma ceylanicum</name>
    <dbReference type="NCBI Taxonomy" id="53326"/>
    <lineage>
        <taxon>Eukaryota</taxon>
        <taxon>Metazoa</taxon>
        <taxon>Ecdysozoa</taxon>
        <taxon>Nematoda</taxon>
        <taxon>Chromadorea</taxon>
        <taxon>Rhabditida</taxon>
        <taxon>Rhabditina</taxon>
        <taxon>Rhabditomorpha</taxon>
        <taxon>Strongyloidea</taxon>
        <taxon>Ancylostomatidae</taxon>
        <taxon>Ancylostomatinae</taxon>
        <taxon>Ancylostoma</taxon>
    </lineage>
</organism>
<proteinExistence type="predicted"/>
<reference evidence="2" key="1">
    <citation type="journal article" date="2015" name="Nat. Genet.">
        <title>The genome and transcriptome of the zoonotic hookworm Ancylostoma ceylanicum identify infection-specific gene families.</title>
        <authorList>
            <person name="Schwarz E.M."/>
            <person name="Hu Y."/>
            <person name="Antoshechkin I."/>
            <person name="Miller M.M."/>
            <person name="Sternberg P.W."/>
            <person name="Aroian R.V."/>
        </authorList>
    </citation>
    <scope>NUCLEOTIDE SEQUENCE</scope>
    <source>
        <strain evidence="2">HY135</strain>
    </source>
</reference>
<dbReference type="Proteomes" id="UP000024635">
    <property type="component" value="Unassembled WGS sequence"/>
</dbReference>
<name>A0A016WQW4_9BILA</name>
<dbReference type="EMBL" id="JARK01000139">
    <property type="protein sequence ID" value="EYC42204.1"/>
    <property type="molecule type" value="Genomic_DNA"/>
</dbReference>
<sequence length="85" mass="9703">MKTLLCKEKESLDSFRLEKDRSSTKYQFLHPTRVILRRSARSLLFGKSLPFMDIDCGRHTSKATTIADKAVVGIFTICSSFNFLV</sequence>
<protein>
    <submittedName>
        <fullName evidence="1">Uncharacterized protein</fullName>
    </submittedName>
</protein>
<evidence type="ECO:0000313" key="1">
    <source>
        <dbReference type="EMBL" id="EYC42204.1"/>
    </source>
</evidence>
<evidence type="ECO:0000313" key="2">
    <source>
        <dbReference type="Proteomes" id="UP000024635"/>
    </source>
</evidence>
<dbReference type="AlphaFoldDB" id="A0A016WQW4"/>
<accession>A0A016WQW4</accession>
<comment type="caution">
    <text evidence="1">The sequence shown here is derived from an EMBL/GenBank/DDBJ whole genome shotgun (WGS) entry which is preliminary data.</text>
</comment>
<keyword evidence="2" id="KW-1185">Reference proteome</keyword>
<gene>
    <name evidence="1" type="primary">Acey_s0539.g3145</name>
    <name evidence="1" type="ORF">Y032_0539g3145</name>
</gene>